<protein>
    <recommendedName>
        <fullName evidence="1">HTH cro/C1-type domain-containing protein</fullName>
    </recommendedName>
</protein>
<reference evidence="2 3" key="1">
    <citation type="submission" date="2018-01" db="EMBL/GenBank/DDBJ databases">
        <authorList>
            <person name="Gaut B.S."/>
            <person name="Morton B.R."/>
            <person name="Clegg M.T."/>
            <person name="Duvall M.R."/>
        </authorList>
    </citation>
    <scope>NUCLEOTIDE SEQUENCE [LARGE SCALE GENOMIC DNA]</scope>
    <source>
        <strain evidence="2">GP69</strain>
    </source>
</reference>
<dbReference type="InterPro" id="IPR010982">
    <property type="entry name" value="Lambda_DNA-bd_dom_sf"/>
</dbReference>
<dbReference type="RefSeq" id="WP_103241103.1">
    <property type="nucleotide sequence ID" value="NZ_CANRXC010000077.1"/>
</dbReference>
<accession>A0A2K4ZKY2</accession>
<dbReference type="SUPFAM" id="SSF47413">
    <property type="entry name" value="lambda repressor-like DNA-binding domains"/>
    <property type="match status" value="1"/>
</dbReference>
<dbReference type="GO" id="GO:0003677">
    <property type="term" value="F:DNA binding"/>
    <property type="evidence" value="ECO:0007669"/>
    <property type="project" value="InterPro"/>
</dbReference>
<organism evidence="2 3">
    <name type="scientific">Acetatifactor muris</name>
    <dbReference type="NCBI Taxonomy" id="879566"/>
    <lineage>
        <taxon>Bacteria</taxon>
        <taxon>Bacillati</taxon>
        <taxon>Bacillota</taxon>
        <taxon>Clostridia</taxon>
        <taxon>Lachnospirales</taxon>
        <taxon>Lachnospiraceae</taxon>
        <taxon>Acetatifactor</taxon>
    </lineage>
</organism>
<dbReference type="EMBL" id="OFSM01000021">
    <property type="protein sequence ID" value="SOY31105.1"/>
    <property type="molecule type" value="Genomic_DNA"/>
</dbReference>
<evidence type="ECO:0000313" key="2">
    <source>
        <dbReference type="EMBL" id="SOY31105.1"/>
    </source>
</evidence>
<proteinExistence type="predicted"/>
<dbReference type="Proteomes" id="UP000236311">
    <property type="component" value="Unassembled WGS sequence"/>
</dbReference>
<keyword evidence="3" id="KW-1185">Reference proteome</keyword>
<evidence type="ECO:0000313" key="3">
    <source>
        <dbReference type="Proteomes" id="UP000236311"/>
    </source>
</evidence>
<dbReference type="Pfam" id="PF13443">
    <property type="entry name" value="HTH_26"/>
    <property type="match status" value="1"/>
</dbReference>
<dbReference type="OrthoDB" id="9807880at2"/>
<dbReference type="InterPro" id="IPR001387">
    <property type="entry name" value="Cro/C1-type_HTH"/>
</dbReference>
<evidence type="ECO:0000259" key="1">
    <source>
        <dbReference type="Pfam" id="PF13443"/>
    </source>
</evidence>
<dbReference type="Gene3D" id="1.10.260.40">
    <property type="entry name" value="lambda repressor-like DNA-binding domains"/>
    <property type="match status" value="1"/>
</dbReference>
<name>A0A2K4ZKY2_9FIRM</name>
<sequence>MISYDPLWTTMEKRGVTKYQLIYHWGISSNTLRRIGHGEAISSHTLNELCLILDCSVQDILQFNASEEELASISRRKEEIEHFRSRKRKK</sequence>
<dbReference type="AlphaFoldDB" id="A0A2K4ZKY2"/>
<gene>
    <name evidence="2" type="ORF">AMURIS_03839</name>
</gene>
<feature type="domain" description="HTH cro/C1-type" evidence="1">
    <location>
        <begin position="7"/>
        <end position="65"/>
    </location>
</feature>